<accession>B1LFJ6</accession>
<evidence type="ECO:0000313" key="2">
    <source>
        <dbReference type="Proteomes" id="UP000007011"/>
    </source>
</evidence>
<protein>
    <submittedName>
        <fullName evidence="1">Uncharacterized protein</fullName>
    </submittedName>
</protein>
<dbReference type="EMBL" id="CP000970">
    <property type="protein sequence ID" value="ACB17940.1"/>
    <property type="molecule type" value="Genomic_DNA"/>
</dbReference>
<sequence>MIEIILFIDVMNINIFLKLIMLNCEKTYFSVGCIFLRINNFI</sequence>
<name>B1LFJ6_ECOSM</name>
<organism evidence="1 2">
    <name type="scientific">Escherichia coli (strain SMS-3-5 / SECEC)</name>
    <dbReference type="NCBI Taxonomy" id="439855"/>
    <lineage>
        <taxon>Bacteria</taxon>
        <taxon>Pseudomonadati</taxon>
        <taxon>Pseudomonadota</taxon>
        <taxon>Gammaproteobacteria</taxon>
        <taxon>Enterobacterales</taxon>
        <taxon>Enterobacteriaceae</taxon>
        <taxon>Escherichia</taxon>
    </lineage>
</organism>
<evidence type="ECO:0000313" key="1">
    <source>
        <dbReference type="EMBL" id="ACB17940.1"/>
    </source>
</evidence>
<gene>
    <name evidence="1" type="ordered locus">EcSMS35_3390</name>
</gene>
<reference evidence="1 2" key="1">
    <citation type="journal article" date="2008" name="J. Bacteriol.">
        <title>Insights into the environmental resistance gene pool from the genome sequence of the multidrug-resistant environmental isolate Escherichia coli SMS-3-5.</title>
        <authorList>
            <person name="Fricke W.F."/>
            <person name="Wright M.S."/>
            <person name="Lindell A.H."/>
            <person name="Harkins D.M."/>
            <person name="Baker-Austin C."/>
            <person name="Ravel J."/>
            <person name="Stepanauskas R."/>
        </authorList>
    </citation>
    <scope>NUCLEOTIDE SEQUENCE [LARGE SCALE GENOMIC DNA]</scope>
    <source>
        <strain evidence="2">SMS-3-5 / SECEC</strain>
    </source>
</reference>
<dbReference type="Proteomes" id="UP000007011">
    <property type="component" value="Chromosome"/>
</dbReference>
<proteinExistence type="predicted"/>
<dbReference type="KEGG" id="ecm:EcSMS35_3390"/>
<dbReference type="HOGENOM" id="CLU_3308723_0_0_6"/>
<dbReference type="AlphaFoldDB" id="B1LFJ6"/>